<dbReference type="AlphaFoldDB" id="A0A1H3MF71"/>
<gene>
    <name evidence="1" type="ORF">SAMN05421736_103214</name>
</gene>
<evidence type="ECO:0000313" key="1">
    <source>
        <dbReference type="EMBL" id="SDY75377.1"/>
    </source>
</evidence>
<evidence type="ECO:0000313" key="2">
    <source>
        <dbReference type="Proteomes" id="UP000198935"/>
    </source>
</evidence>
<dbReference type="EMBL" id="FNPI01000003">
    <property type="protein sequence ID" value="SDY75377.1"/>
    <property type="molecule type" value="Genomic_DNA"/>
</dbReference>
<organism evidence="1 2">
    <name type="scientific">Evansella caseinilytica</name>
    <dbReference type="NCBI Taxonomy" id="1503961"/>
    <lineage>
        <taxon>Bacteria</taxon>
        <taxon>Bacillati</taxon>
        <taxon>Bacillota</taxon>
        <taxon>Bacilli</taxon>
        <taxon>Bacillales</taxon>
        <taxon>Bacillaceae</taxon>
        <taxon>Evansella</taxon>
    </lineage>
</organism>
<dbReference type="Proteomes" id="UP000198935">
    <property type="component" value="Unassembled WGS sequence"/>
</dbReference>
<dbReference type="STRING" id="1503961.SAMN05421736_103214"/>
<proteinExistence type="predicted"/>
<protein>
    <submittedName>
        <fullName evidence="1">Uncharacterized protein</fullName>
    </submittedName>
</protein>
<accession>A0A1H3MF71</accession>
<name>A0A1H3MF71_9BACI</name>
<sequence length="50" mass="5699">MAFQNNFVNPEGVPLLLVEQFTVHKQQKGLLISFDIFGSESETAIFEHTF</sequence>
<keyword evidence="2" id="KW-1185">Reference proteome</keyword>
<reference evidence="2" key="1">
    <citation type="submission" date="2016-10" db="EMBL/GenBank/DDBJ databases">
        <authorList>
            <person name="Varghese N."/>
            <person name="Submissions S."/>
        </authorList>
    </citation>
    <scope>NUCLEOTIDE SEQUENCE [LARGE SCALE GENOMIC DNA]</scope>
    <source>
        <strain evidence="2">SP</strain>
    </source>
</reference>